<dbReference type="VEuPathDB" id="TrichDB:TVAGG3_0975020"/>
<reference evidence="2" key="1">
    <citation type="submission" date="2006-10" db="EMBL/GenBank/DDBJ databases">
        <authorList>
            <person name="Amadeo P."/>
            <person name="Zhao Q."/>
            <person name="Wortman J."/>
            <person name="Fraser-Liggett C."/>
            <person name="Carlton J."/>
        </authorList>
    </citation>
    <scope>NUCLEOTIDE SEQUENCE</scope>
    <source>
        <strain evidence="2">G3</strain>
    </source>
</reference>
<accession>A2E6J7</accession>
<evidence type="ECO:0000256" key="1">
    <source>
        <dbReference type="SAM" id="Phobius"/>
    </source>
</evidence>
<dbReference type="EMBL" id="DS113314">
    <property type="protein sequence ID" value="EAY11702.1"/>
    <property type="molecule type" value="Genomic_DNA"/>
</dbReference>
<keyword evidence="1" id="KW-0812">Transmembrane</keyword>
<protein>
    <submittedName>
        <fullName evidence="2">Uncharacterized protein</fullName>
    </submittedName>
</protein>
<gene>
    <name evidence="2" type="ORF">TVAG_488040</name>
</gene>
<dbReference type="RefSeq" id="XP_001323925.1">
    <property type="nucleotide sequence ID" value="XM_001323890.1"/>
</dbReference>
<feature type="transmembrane region" description="Helical" evidence="1">
    <location>
        <begin position="999"/>
        <end position="1024"/>
    </location>
</feature>
<organism evidence="2 3">
    <name type="scientific">Trichomonas vaginalis (strain ATCC PRA-98 / G3)</name>
    <dbReference type="NCBI Taxonomy" id="412133"/>
    <lineage>
        <taxon>Eukaryota</taxon>
        <taxon>Metamonada</taxon>
        <taxon>Parabasalia</taxon>
        <taxon>Trichomonadida</taxon>
        <taxon>Trichomonadidae</taxon>
        <taxon>Trichomonas</taxon>
    </lineage>
</organism>
<dbReference type="InParanoid" id="A2E6J7"/>
<sequence length="1047" mass="118310">MFLISFLSSLALSTNVCLYKSHKDLCNESHIPISFEELSSKFIESLVPKNDTTLNVYVVENHSAKYEIPINNIKARRLAFYSSKQYTEIYINFDLCGNTTFYAITDFSVKGITADIKVPLIEFKDCIFPDAKDPIGIHAQNLGIDIPTSQAFAFVNASNKIEFFFRDIQQLNQSHYLRMYCTKSSRNFIKMSMMENETSVNLLGDDIYFMKVNNSDIKYHIICMNDIPSFHIYTKDGIHLYMNCYARGPHYHNIGFTVFLDKSTIIFPKSLWPETTTEIINIYRLGPGTIILSQYRLPARIRYSPNPLTLIANASVCGIFNSLYSVGDSITVKALDPNMKCTMVIEKLVSSRSNTTIHNESPNLEFFIRSIDTPAGLHHNFLGAGTYCLKRFPDQKVYLHFSELRIQREQFVYFPFDLNGSALITVERSVSMTKGTFIPYLNNGEIETAADIEAHYGTIYEFMCAPNLNADHFDIQFDSYNINRGFSRGVSVFEKVSYEKGSDKCVGMKMSKYYSNISYQFCINPKNKKFVCDDEVISITDPKQSQEWQKYAGADVPLLEFKVIDEMVDSDNKPMVYDFSKFTAPDLALIFTSNSQNYIRILLDSKVLSRGLQYASFAGVEVTVDKDWNHQINTSLFMRDSKLTTDAAYTIMDGPFEVTADESSYATLKTIFPSNLNLNTDAFKQATYSINKISMSCPDCQNISIPIVKRKPSVSFRITDDFTVVNEDSTQTNSASLVIDSFGSNTLSIKGKFDPESHNIEIGQFEDGIIQTDDDLIPVTSNSTGFTAKSSSNTMNFPGYLNLNNKVAFLPKTSEGIVSIGEASFGPKTNINESTFKSYSIKKVNFLGPNFHKHNRMHVSKSFIMEMGGSARIDEFSYDEGAEFNLTWVPGFLPYAVLDMPNTLSQTKAKLNLILTDYFNDFHTMNESVKYFNNVSLEIVCGKNLACEYWDRKFIVPGKANQTIPFEFQCKKSFNDRTCIMIHAAYVDNSHKSKLSKTAIILIATFSSLAGIALIVFLSVYLTICIKKKQVAKKDTLTNALLGGQDV</sequence>
<evidence type="ECO:0000313" key="3">
    <source>
        <dbReference type="Proteomes" id="UP000001542"/>
    </source>
</evidence>
<dbReference type="AlphaFoldDB" id="A2E6J7"/>
<dbReference type="VEuPathDB" id="TrichDB:TVAG_488040"/>
<name>A2E6J7_TRIV3</name>
<keyword evidence="1" id="KW-1133">Transmembrane helix</keyword>
<proteinExistence type="predicted"/>
<reference evidence="2" key="2">
    <citation type="journal article" date="2007" name="Science">
        <title>Draft genome sequence of the sexually transmitted pathogen Trichomonas vaginalis.</title>
        <authorList>
            <person name="Carlton J.M."/>
            <person name="Hirt R.P."/>
            <person name="Silva J.C."/>
            <person name="Delcher A.L."/>
            <person name="Schatz M."/>
            <person name="Zhao Q."/>
            <person name="Wortman J.R."/>
            <person name="Bidwell S.L."/>
            <person name="Alsmark U.C.M."/>
            <person name="Besteiro S."/>
            <person name="Sicheritz-Ponten T."/>
            <person name="Noel C.J."/>
            <person name="Dacks J.B."/>
            <person name="Foster P.G."/>
            <person name="Simillion C."/>
            <person name="Van de Peer Y."/>
            <person name="Miranda-Saavedra D."/>
            <person name="Barton G.J."/>
            <person name="Westrop G.D."/>
            <person name="Mueller S."/>
            <person name="Dessi D."/>
            <person name="Fiori P.L."/>
            <person name="Ren Q."/>
            <person name="Paulsen I."/>
            <person name="Zhang H."/>
            <person name="Bastida-Corcuera F.D."/>
            <person name="Simoes-Barbosa A."/>
            <person name="Brown M.T."/>
            <person name="Hayes R.D."/>
            <person name="Mukherjee M."/>
            <person name="Okumura C.Y."/>
            <person name="Schneider R."/>
            <person name="Smith A.J."/>
            <person name="Vanacova S."/>
            <person name="Villalvazo M."/>
            <person name="Haas B.J."/>
            <person name="Pertea M."/>
            <person name="Feldblyum T.V."/>
            <person name="Utterback T.R."/>
            <person name="Shu C.L."/>
            <person name="Osoegawa K."/>
            <person name="de Jong P.J."/>
            <person name="Hrdy I."/>
            <person name="Horvathova L."/>
            <person name="Zubacova Z."/>
            <person name="Dolezal P."/>
            <person name="Malik S.B."/>
            <person name="Logsdon J.M. Jr."/>
            <person name="Henze K."/>
            <person name="Gupta A."/>
            <person name="Wang C.C."/>
            <person name="Dunne R.L."/>
            <person name="Upcroft J.A."/>
            <person name="Upcroft P."/>
            <person name="White O."/>
            <person name="Salzberg S.L."/>
            <person name="Tang P."/>
            <person name="Chiu C.-H."/>
            <person name="Lee Y.-S."/>
            <person name="Embley T.M."/>
            <person name="Coombs G.H."/>
            <person name="Mottram J.C."/>
            <person name="Tachezy J."/>
            <person name="Fraser-Liggett C.M."/>
            <person name="Johnson P.J."/>
        </authorList>
    </citation>
    <scope>NUCLEOTIDE SEQUENCE [LARGE SCALE GENOMIC DNA]</scope>
    <source>
        <strain evidence="2">G3</strain>
    </source>
</reference>
<dbReference type="KEGG" id="tva:4769660"/>
<evidence type="ECO:0000313" key="2">
    <source>
        <dbReference type="EMBL" id="EAY11702.1"/>
    </source>
</evidence>
<keyword evidence="1" id="KW-0472">Membrane</keyword>
<keyword evidence="3" id="KW-1185">Reference proteome</keyword>
<dbReference type="Proteomes" id="UP000001542">
    <property type="component" value="Unassembled WGS sequence"/>
</dbReference>